<accession>A0A074VZR9</accession>
<dbReference type="InterPro" id="IPR001138">
    <property type="entry name" value="Zn2Cys6_DnaBD"/>
</dbReference>
<name>A0A074VZR9_AURM1</name>
<evidence type="ECO:0000313" key="5">
    <source>
        <dbReference type="Proteomes" id="UP000030672"/>
    </source>
</evidence>
<dbReference type="GO" id="GO:0008270">
    <property type="term" value="F:zinc ion binding"/>
    <property type="evidence" value="ECO:0007669"/>
    <property type="project" value="InterPro"/>
</dbReference>
<keyword evidence="1" id="KW-0539">Nucleus</keyword>
<keyword evidence="5" id="KW-1185">Reference proteome</keyword>
<dbReference type="HOGENOM" id="CLU_136304_0_0_1"/>
<dbReference type="STRING" id="1043003.A0A074VZR9"/>
<dbReference type="SMART" id="SM00066">
    <property type="entry name" value="GAL4"/>
    <property type="match status" value="1"/>
</dbReference>
<organism evidence="4 5">
    <name type="scientific">Aureobasidium melanogenum (strain CBS 110374)</name>
    <name type="common">Aureobasidium pullulans var. melanogenum</name>
    <dbReference type="NCBI Taxonomy" id="1043003"/>
    <lineage>
        <taxon>Eukaryota</taxon>
        <taxon>Fungi</taxon>
        <taxon>Dikarya</taxon>
        <taxon>Ascomycota</taxon>
        <taxon>Pezizomycotina</taxon>
        <taxon>Dothideomycetes</taxon>
        <taxon>Dothideomycetidae</taxon>
        <taxon>Dothideales</taxon>
        <taxon>Saccotheciaceae</taxon>
        <taxon>Aureobasidium</taxon>
    </lineage>
</organism>
<dbReference type="GeneID" id="63919720"/>
<dbReference type="PANTHER" id="PTHR47256">
    <property type="entry name" value="ZN(II)2CYS6 TRANSCRIPTION FACTOR (EUROFUNG)-RELATED"/>
    <property type="match status" value="1"/>
</dbReference>
<dbReference type="Pfam" id="PF00172">
    <property type="entry name" value="Zn_clus"/>
    <property type="match status" value="1"/>
</dbReference>
<evidence type="ECO:0000259" key="3">
    <source>
        <dbReference type="PROSITE" id="PS50048"/>
    </source>
</evidence>
<dbReference type="EMBL" id="KL584832">
    <property type="protein sequence ID" value="KEQ63177.1"/>
    <property type="molecule type" value="Genomic_DNA"/>
</dbReference>
<protein>
    <recommendedName>
        <fullName evidence="3">Zn(2)-C6 fungal-type domain-containing protein</fullName>
    </recommendedName>
</protein>
<dbReference type="InterPro" id="IPR036864">
    <property type="entry name" value="Zn2-C6_fun-type_DNA-bd_sf"/>
</dbReference>
<dbReference type="PANTHER" id="PTHR47256:SF1">
    <property type="entry name" value="ZN(II)2CYS6 TRANSCRIPTION FACTOR (EUROFUNG)"/>
    <property type="match status" value="1"/>
</dbReference>
<sequence>MGYPSFPGNVEALSLPDSPPGLYHSTSSLSSSSATTTPNSPPLRTTTQSQTPDTPNDSSKPRRRQTLAACRPCRKRKSRCDGARPRCNTCLDKATPCAYSVEEGKTQQQASREELKAYRSVVFMLRRASPPDTEVILRHLKQFDDVNEAVKSIETDMMLRGSSIST</sequence>
<dbReference type="InterPro" id="IPR053187">
    <property type="entry name" value="Notoamide_regulator"/>
</dbReference>
<feature type="domain" description="Zn(2)-C6 fungal-type" evidence="3">
    <location>
        <begin position="69"/>
        <end position="99"/>
    </location>
</feature>
<dbReference type="CDD" id="cd00067">
    <property type="entry name" value="GAL4"/>
    <property type="match status" value="1"/>
</dbReference>
<feature type="compositionally biased region" description="Low complexity" evidence="2">
    <location>
        <begin position="25"/>
        <end position="38"/>
    </location>
</feature>
<gene>
    <name evidence="4" type="ORF">M437DRAFT_75065</name>
</gene>
<dbReference type="GO" id="GO:0000981">
    <property type="term" value="F:DNA-binding transcription factor activity, RNA polymerase II-specific"/>
    <property type="evidence" value="ECO:0007669"/>
    <property type="project" value="InterPro"/>
</dbReference>
<dbReference type="Gene3D" id="4.10.240.10">
    <property type="entry name" value="Zn(2)-C6 fungal-type DNA-binding domain"/>
    <property type="match status" value="1"/>
</dbReference>
<dbReference type="PROSITE" id="PS50048">
    <property type="entry name" value="ZN2_CY6_FUNGAL_2"/>
    <property type="match status" value="1"/>
</dbReference>
<proteinExistence type="predicted"/>
<reference evidence="4 5" key="1">
    <citation type="journal article" date="2014" name="BMC Genomics">
        <title>Genome sequencing of four Aureobasidium pullulans varieties: biotechnological potential, stress tolerance, and description of new species.</title>
        <authorList>
            <person name="Gostin Ar C."/>
            <person name="Ohm R.A."/>
            <person name="Kogej T."/>
            <person name="Sonjak S."/>
            <person name="Turk M."/>
            <person name="Zajc J."/>
            <person name="Zalar P."/>
            <person name="Grube M."/>
            <person name="Sun H."/>
            <person name="Han J."/>
            <person name="Sharma A."/>
            <person name="Chiniquy J."/>
            <person name="Ngan C.Y."/>
            <person name="Lipzen A."/>
            <person name="Barry K."/>
            <person name="Grigoriev I.V."/>
            <person name="Gunde-Cimerman N."/>
        </authorList>
    </citation>
    <scope>NUCLEOTIDE SEQUENCE [LARGE SCALE GENOMIC DNA]</scope>
    <source>
        <strain evidence="4 5">CBS 110374</strain>
    </source>
</reference>
<dbReference type="Proteomes" id="UP000030672">
    <property type="component" value="Unassembled WGS sequence"/>
</dbReference>
<dbReference type="RefSeq" id="XP_040880200.1">
    <property type="nucleotide sequence ID" value="XM_041026347.1"/>
</dbReference>
<evidence type="ECO:0000313" key="4">
    <source>
        <dbReference type="EMBL" id="KEQ63177.1"/>
    </source>
</evidence>
<dbReference type="PROSITE" id="PS00463">
    <property type="entry name" value="ZN2_CY6_FUNGAL_1"/>
    <property type="match status" value="1"/>
</dbReference>
<feature type="compositionally biased region" description="Polar residues" evidence="2">
    <location>
        <begin position="43"/>
        <end position="58"/>
    </location>
</feature>
<dbReference type="AlphaFoldDB" id="A0A074VZR9"/>
<feature type="region of interest" description="Disordered" evidence="2">
    <location>
        <begin position="1"/>
        <end position="71"/>
    </location>
</feature>
<evidence type="ECO:0000256" key="2">
    <source>
        <dbReference type="SAM" id="MobiDB-lite"/>
    </source>
</evidence>
<evidence type="ECO:0000256" key="1">
    <source>
        <dbReference type="ARBA" id="ARBA00023242"/>
    </source>
</evidence>
<dbReference type="SUPFAM" id="SSF57701">
    <property type="entry name" value="Zn2/Cys6 DNA-binding domain"/>
    <property type="match status" value="1"/>
</dbReference>